<dbReference type="PANTHER" id="PTHR20857">
    <property type="entry name" value="THIAMINE-PHOSPHATE PYROPHOSPHORYLASE"/>
    <property type="match status" value="1"/>
</dbReference>
<feature type="binding site" evidence="9">
    <location>
        <position position="112"/>
    </location>
    <ligand>
        <name>4-amino-2-methyl-5-(diphosphooxymethyl)pyrimidine</name>
        <dbReference type="ChEBI" id="CHEBI:57841"/>
    </ligand>
</feature>
<sequence>MFQREWLRLYFIFGEAYLEEGSLPIIEAALKSGVTMFQLREKGPFALKGAALIEYGYKVKALCRQYRVPFVVNDDLDLALTLGADGLHLGQDDQSIEEARQVLPKDMFIGISATNLKEAIIAQDQGADYVGVGPIYPTKTKTDAKTPIGFSGLKTIKTHLEDTPIVAIGGLTAKDMPQLKALKIDGAAVISEIGYQHDVSARVLSFLSSYR</sequence>
<comment type="pathway">
    <text evidence="1 9 11">Cofactor biosynthesis; thiamine diphosphate biosynthesis; thiamine phosphate from 4-amino-2-methyl-5-diphosphomethylpyrimidine and 4-methyl-5-(2-phosphoethyl)-thiazole: step 1/1.</text>
</comment>
<feature type="binding site" evidence="9">
    <location>
        <position position="141"/>
    </location>
    <ligand>
        <name>4-amino-2-methyl-5-(diphosphooxymethyl)pyrimidine</name>
        <dbReference type="ChEBI" id="CHEBI:57841"/>
    </ligand>
</feature>
<dbReference type="STRING" id="306540.SAMN05421839_12228"/>
<dbReference type="RefSeq" id="WP_089832396.1">
    <property type="nucleotide sequence ID" value="NZ_BJWI01000017.1"/>
</dbReference>
<keyword evidence="5 9" id="KW-0784">Thiamine biosynthesis</keyword>
<dbReference type="HAMAP" id="MF_00097">
    <property type="entry name" value="TMP_synthase"/>
    <property type="match status" value="1"/>
</dbReference>
<dbReference type="EMBL" id="FOXC01000022">
    <property type="protein sequence ID" value="SFP46552.1"/>
    <property type="molecule type" value="Genomic_DNA"/>
</dbReference>
<dbReference type="AlphaFoldDB" id="A0A1I5QJX5"/>
<comment type="cofactor">
    <cofactor evidence="9">
        <name>Mg(2+)</name>
        <dbReference type="ChEBI" id="CHEBI:18420"/>
    </cofactor>
    <text evidence="9">Binds 1 Mg(2+) ion per subunit.</text>
</comment>
<keyword evidence="16" id="KW-1185">Reference proteome</keyword>
<name>A0A1I5QJX5_9BACI</name>
<comment type="catalytic activity">
    <reaction evidence="7 9 10">
        <text>2-(2-carboxy-4-methylthiazol-5-yl)ethyl phosphate + 4-amino-2-methyl-5-(diphosphooxymethyl)pyrimidine + 2 H(+) = thiamine phosphate + CO2 + diphosphate</text>
        <dbReference type="Rhea" id="RHEA:47848"/>
        <dbReference type="ChEBI" id="CHEBI:15378"/>
        <dbReference type="ChEBI" id="CHEBI:16526"/>
        <dbReference type="ChEBI" id="CHEBI:33019"/>
        <dbReference type="ChEBI" id="CHEBI:37575"/>
        <dbReference type="ChEBI" id="CHEBI:57841"/>
        <dbReference type="ChEBI" id="CHEBI:62890"/>
        <dbReference type="EC" id="2.5.1.3"/>
    </reaction>
</comment>
<feature type="binding site" evidence="9">
    <location>
        <begin position="38"/>
        <end position="42"/>
    </location>
    <ligand>
        <name>4-amino-2-methyl-5-(diphosphooxymethyl)pyrimidine</name>
        <dbReference type="ChEBI" id="CHEBI:57841"/>
    </ligand>
</feature>
<comment type="similarity">
    <text evidence="9 10">Belongs to the thiamine-phosphate synthase family.</text>
</comment>
<dbReference type="InterPro" id="IPR022998">
    <property type="entry name" value="ThiamineP_synth_TenI"/>
</dbReference>
<reference evidence="13 16" key="2">
    <citation type="submission" date="2019-07" db="EMBL/GenBank/DDBJ databases">
        <title>Whole genome shotgun sequence of Halolactibacillus halophilus NBRC 100868.</title>
        <authorList>
            <person name="Hosoyama A."/>
            <person name="Uohara A."/>
            <person name="Ohji S."/>
            <person name="Ichikawa N."/>
        </authorList>
    </citation>
    <scope>NUCLEOTIDE SEQUENCE [LARGE SCALE GENOMIC DNA]</scope>
    <source>
        <strain evidence="13 16">NBRC 100868</strain>
    </source>
</reference>
<dbReference type="GO" id="GO:0004789">
    <property type="term" value="F:thiamine-phosphate diphosphorylase activity"/>
    <property type="evidence" value="ECO:0007669"/>
    <property type="project" value="UniProtKB-UniRule"/>
</dbReference>
<dbReference type="OrthoDB" id="9812206at2"/>
<organism evidence="14 15">
    <name type="scientific">Halolactibacillus halophilus</name>
    <dbReference type="NCBI Taxonomy" id="306540"/>
    <lineage>
        <taxon>Bacteria</taxon>
        <taxon>Bacillati</taxon>
        <taxon>Bacillota</taxon>
        <taxon>Bacilli</taxon>
        <taxon>Bacillales</taxon>
        <taxon>Bacillaceae</taxon>
        <taxon>Halolactibacillus</taxon>
    </lineage>
</organism>
<feature type="binding site" evidence="9">
    <location>
        <position position="73"/>
    </location>
    <ligand>
        <name>4-amino-2-methyl-5-(diphosphooxymethyl)pyrimidine</name>
        <dbReference type="ChEBI" id="CHEBI:57841"/>
    </ligand>
</feature>
<gene>
    <name evidence="9" type="primary">thiE</name>
    <name evidence="13" type="synonym">thiE1</name>
    <name evidence="13" type="ORF">HHA03_13660</name>
    <name evidence="14" type="ORF">SAMN05421839_12228</name>
</gene>
<accession>A0A1I5QJX5</accession>
<keyword evidence="3 9" id="KW-0479">Metal-binding</keyword>
<protein>
    <recommendedName>
        <fullName evidence="9">Thiamine-phosphate synthase</fullName>
        <shortName evidence="9">TP synthase</shortName>
        <shortName evidence="9">TPS</shortName>
        <ecNumber evidence="9">2.5.1.3</ecNumber>
    </recommendedName>
    <alternativeName>
        <fullName evidence="9">Thiamine-phosphate pyrophosphorylase</fullName>
        <shortName evidence="9">TMP pyrophosphorylase</shortName>
        <shortName evidence="9">TMP-PPase</shortName>
    </alternativeName>
</protein>
<dbReference type="SUPFAM" id="SSF51391">
    <property type="entry name" value="Thiamin phosphate synthase"/>
    <property type="match status" value="1"/>
</dbReference>
<reference evidence="14 15" key="1">
    <citation type="submission" date="2016-10" db="EMBL/GenBank/DDBJ databases">
        <authorList>
            <person name="de Groot N.N."/>
        </authorList>
    </citation>
    <scope>NUCLEOTIDE SEQUENCE [LARGE SCALE GENOMIC DNA]</scope>
    <source>
        <strain evidence="14 15">DSM 17073</strain>
    </source>
</reference>
<evidence type="ECO:0000313" key="14">
    <source>
        <dbReference type="EMBL" id="SFP46552.1"/>
    </source>
</evidence>
<evidence type="ECO:0000256" key="8">
    <source>
        <dbReference type="ARBA" id="ARBA00047883"/>
    </source>
</evidence>
<evidence type="ECO:0000256" key="6">
    <source>
        <dbReference type="ARBA" id="ARBA00047334"/>
    </source>
</evidence>
<dbReference type="InterPro" id="IPR036206">
    <property type="entry name" value="ThiamineP_synth_sf"/>
</dbReference>
<evidence type="ECO:0000256" key="5">
    <source>
        <dbReference type="ARBA" id="ARBA00022977"/>
    </source>
</evidence>
<dbReference type="GO" id="GO:0009229">
    <property type="term" value="P:thiamine diphosphate biosynthetic process"/>
    <property type="evidence" value="ECO:0007669"/>
    <property type="project" value="UniProtKB-UniRule"/>
</dbReference>
<dbReference type="UniPathway" id="UPA00060">
    <property type="reaction ID" value="UER00141"/>
</dbReference>
<feature type="domain" description="Thiamine phosphate synthase/TenI" evidence="12">
    <location>
        <begin position="9"/>
        <end position="193"/>
    </location>
</feature>
<evidence type="ECO:0000256" key="7">
    <source>
        <dbReference type="ARBA" id="ARBA00047851"/>
    </source>
</evidence>
<comment type="function">
    <text evidence="9">Condenses 4-methyl-5-(beta-hydroxyethyl)thiazole monophosphate (THZ-P) and 2-methyl-4-amino-5-hydroxymethyl pyrimidine pyrophosphate (HMP-PP) to form thiamine monophosphate (TMP).</text>
</comment>
<dbReference type="CDD" id="cd00564">
    <property type="entry name" value="TMP_TenI"/>
    <property type="match status" value="1"/>
</dbReference>
<keyword evidence="2 9" id="KW-0808">Transferase</keyword>
<dbReference type="Proteomes" id="UP000242243">
    <property type="component" value="Unassembled WGS sequence"/>
</dbReference>
<dbReference type="InterPro" id="IPR034291">
    <property type="entry name" value="TMP_synthase"/>
</dbReference>
<feature type="binding site" evidence="9">
    <location>
        <position position="93"/>
    </location>
    <ligand>
        <name>Mg(2+)</name>
        <dbReference type="ChEBI" id="CHEBI:18420"/>
    </ligand>
</feature>
<proteinExistence type="inferred from homology"/>
<feature type="binding site" evidence="9">
    <location>
        <position position="74"/>
    </location>
    <ligand>
        <name>Mg(2+)</name>
        <dbReference type="ChEBI" id="CHEBI:18420"/>
    </ligand>
</feature>
<evidence type="ECO:0000256" key="4">
    <source>
        <dbReference type="ARBA" id="ARBA00022842"/>
    </source>
</evidence>
<comment type="catalytic activity">
    <reaction evidence="8 9 10">
        <text>2-[(2R,5Z)-2-carboxy-4-methylthiazol-5(2H)-ylidene]ethyl phosphate + 4-amino-2-methyl-5-(diphosphooxymethyl)pyrimidine + 2 H(+) = thiamine phosphate + CO2 + diphosphate</text>
        <dbReference type="Rhea" id="RHEA:47844"/>
        <dbReference type="ChEBI" id="CHEBI:15378"/>
        <dbReference type="ChEBI" id="CHEBI:16526"/>
        <dbReference type="ChEBI" id="CHEBI:33019"/>
        <dbReference type="ChEBI" id="CHEBI:37575"/>
        <dbReference type="ChEBI" id="CHEBI:57841"/>
        <dbReference type="ChEBI" id="CHEBI:62899"/>
        <dbReference type="EC" id="2.5.1.3"/>
    </reaction>
</comment>
<dbReference type="GO" id="GO:0000287">
    <property type="term" value="F:magnesium ion binding"/>
    <property type="evidence" value="ECO:0007669"/>
    <property type="project" value="UniProtKB-UniRule"/>
</dbReference>
<dbReference type="PANTHER" id="PTHR20857:SF15">
    <property type="entry name" value="THIAMINE-PHOSPHATE SYNTHASE"/>
    <property type="match status" value="1"/>
</dbReference>
<dbReference type="NCBIfam" id="TIGR00693">
    <property type="entry name" value="thiE"/>
    <property type="match status" value="1"/>
</dbReference>
<evidence type="ECO:0000256" key="3">
    <source>
        <dbReference type="ARBA" id="ARBA00022723"/>
    </source>
</evidence>
<dbReference type="EMBL" id="BJWI01000017">
    <property type="protein sequence ID" value="GEM01834.1"/>
    <property type="molecule type" value="Genomic_DNA"/>
</dbReference>
<evidence type="ECO:0000313" key="13">
    <source>
        <dbReference type="EMBL" id="GEM01834.1"/>
    </source>
</evidence>
<keyword evidence="4 9" id="KW-0460">Magnesium</keyword>
<evidence type="ECO:0000313" key="16">
    <source>
        <dbReference type="Proteomes" id="UP000321547"/>
    </source>
</evidence>
<dbReference type="GO" id="GO:0009228">
    <property type="term" value="P:thiamine biosynthetic process"/>
    <property type="evidence" value="ECO:0007669"/>
    <property type="project" value="UniProtKB-KW"/>
</dbReference>
<feature type="binding site" evidence="9">
    <location>
        <position position="170"/>
    </location>
    <ligand>
        <name>2-[(2R,5Z)-2-carboxy-4-methylthiazol-5(2H)-ylidene]ethyl phosphate</name>
        <dbReference type="ChEBI" id="CHEBI:62899"/>
    </ligand>
</feature>
<feature type="binding site" evidence="9">
    <location>
        <begin position="138"/>
        <end position="140"/>
    </location>
    <ligand>
        <name>2-[(2R,5Z)-2-carboxy-4-methylthiazol-5(2H)-ylidene]ethyl phosphate</name>
        <dbReference type="ChEBI" id="CHEBI:62899"/>
    </ligand>
</feature>
<feature type="binding site" evidence="9">
    <location>
        <begin position="190"/>
        <end position="191"/>
    </location>
    <ligand>
        <name>2-[(2R,5Z)-2-carboxy-4-methylthiazol-5(2H)-ylidene]ethyl phosphate</name>
        <dbReference type="ChEBI" id="CHEBI:62899"/>
    </ligand>
</feature>
<evidence type="ECO:0000256" key="1">
    <source>
        <dbReference type="ARBA" id="ARBA00005165"/>
    </source>
</evidence>
<dbReference type="GO" id="GO:0005737">
    <property type="term" value="C:cytoplasm"/>
    <property type="evidence" value="ECO:0007669"/>
    <property type="project" value="TreeGrafter"/>
</dbReference>
<evidence type="ECO:0000256" key="9">
    <source>
        <dbReference type="HAMAP-Rule" id="MF_00097"/>
    </source>
</evidence>
<dbReference type="Pfam" id="PF02581">
    <property type="entry name" value="TMP-TENI"/>
    <property type="match status" value="1"/>
</dbReference>
<evidence type="ECO:0000313" key="15">
    <source>
        <dbReference type="Proteomes" id="UP000242243"/>
    </source>
</evidence>
<evidence type="ECO:0000259" key="12">
    <source>
        <dbReference type="Pfam" id="PF02581"/>
    </source>
</evidence>
<dbReference type="Proteomes" id="UP000321547">
    <property type="component" value="Unassembled WGS sequence"/>
</dbReference>
<evidence type="ECO:0000256" key="2">
    <source>
        <dbReference type="ARBA" id="ARBA00022679"/>
    </source>
</evidence>
<dbReference type="Gene3D" id="3.20.20.70">
    <property type="entry name" value="Aldolase class I"/>
    <property type="match status" value="1"/>
</dbReference>
<comment type="catalytic activity">
    <reaction evidence="6 9 10">
        <text>4-methyl-5-(2-phosphooxyethyl)-thiazole + 4-amino-2-methyl-5-(diphosphooxymethyl)pyrimidine + H(+) = thiamine phosphate + diphosphate</text>
        <dbReference type="Rhea" id="RHEA:22328"/>
        <dbReference type="ChEBI" id="CHEBI:15378"/>
        <dbReference type="ChEBI" id="CHEBI:33019"/>
        <dbReference type="ChEBI" id="CHEBI:37575"/>
        <dbReference type="ChEBI" id="CHEBI:57841"/>
        <dbReference type="ChEBI" id="CHEBI:58296"/>
        <dbReference type="EC" id="2.5.1.3"/>
    </reaction>
</comment>
<dbReference type="InterPro" id="IPR013785">
    <property type="entry name" value="Aldolase_TIM"/>
</dbReference>
<evidence type="ECO:0000256" key="11">
    <source>
        <dbReference type="RuleBase" id="RU004253"/>
    </source>
</evidence>
<dbReference type="EC" id="2.5.1.3" evidence="9"/>
<dbReference type="FunFam" id="3.20.20.70:FF:000096">
    <property type="entry name" value="Thiamine-phosphate synthase"/>
    <property type="match status" value="1"/>
</dbReference>
<evidence type="ECO:0000256" key="10">
    <source>
        <dbReference type="RuleBase" id="RU003826"/>
    </source>
</evidence>